<proteinExistence type="predicted"/>
<keyword evidence="2" id="KW-1185">Reference proteome</keyword>
<sequence length="620" mass="68762">MSAMSHRTGSKQTDSFEAQTTDQRGPIVIPVMGPSGVGKSAFINTLAGHPITAVGHDLKSCTVQVQDIAIGYPKDPLQRIIFVDTPSFGSYAKSDLEVLRALCVRFSQLYSAKFRIAGIIYLHPISQTRVVGPSATKDLALMKELCGSDAYPNIVLATTRWGDIGEASGNAREKLLLDYWADLIKGGSRMAQFRGTSESAWAIVDLILERTPLRELQIQKELAAPEISLRDTHAGRFLRSLLKEVAEAHKKRVKQMRKDLRMRKLKGDDLQTSLQEVEDQLRSIEFQLAQLETSRFRRIMGKVGFHKNVSQTLITSSLLNSVRVILTQLMGEGQIGGGVPRSTPNLAVAKTRVWPFLCITRPEMHSETKENDSRCIQWEPEEGDITILLLGQSGSGKSTFINIAAGQDLATVGHDVTTCTQKITPIVVPQPCDLARRVIFIDTPGFDGTWSGDRETLKGIVDWVNKLHEEGITLAGIIYLHEITQSRNAKETSGHLMTPVKLAYPNGAKNIILVTTRWKNVESGVAELREKQLHETFWREILQQGARTHRFTDTQESAWDAVNLIRNISNASSLVNMELASILEKFPNKAKSGPTGGFFTFLFGGRLKIARSVNFQAFSK</sequence>
<accession>A0ACB7ZWC4</accession>
<reference evidence="1" key="1">
    <citation type="journal article" date="2021" name="New Phytol.">
        <title>Evolutionary innovations through gain and loss of genes in the ectomycorrhizal Boletales.</title>
        <authorList>
            <person name="Wu G."/>
            <person name="Miyauchi S."/>
            <person name="Morin E."/>
            <person name="Kuo A."/>
            <person name="Drula E."/>
            <person name="Varga T."/>
            <person name="Kohler A."/>
            <person name="Feng B."/>
            <person name="Cao Y."/>
            <person name="Lipzen A."/>
            <person name="Daum C."/>
            <person name="Hundley H."/>
            <person name="Pangilinan J."/>
            <person name="Johnson J."/>
            <person name="Barry K."/>
            <person name="LaButti K."/>
            <person name="Ng V."/>
            <person name="Ahrendt S."/>
            <person name="Min B."/>
            <person name="Choi I.G."/>
            <person name="Park H."/>
            <person name="Plett J.M."/>
            <person name="Magnuson J."/>
            <person name="Spatafora J.W."/>
            <person name="Nagy L.G."/>
            <person name="Henrissat B."/>
            <person name="Grigoriev I.V."/>
            <person name="Yang Z.L."/>
            <person name="Xu J."/>
            <person name="Martin F.M."/>
        </authorList>
    </citation>
    <scope>NUCLEOTIDE SEQUENCE</scope>
    <source>
        <strain evidence="1">ATCC 28755</strain>
    </source>
</reference>
<protein>
    <submittedName>
        <fullName evidence="1">Uncharacterized protein</fullName>
    </submittedName>
</protein>
<comment type="caution">
    <text evidence="1">The sequence shown here is derived from an EMBL/GenBank/DDBJ whole genome shotgun (WGS) entry which is preliminary data.</text>
</comment>
<evidence type="ECO:0000313" key="1">
    <source>
        <dbReference type="EMBL" id="KAH7905078.1"/>
    </source>
</evidence>
<name>A0ACB7ZWC4_9AGAM</name>
<gene>
    <name evidence="1" type="ORF">BJ138DRAFT_1106281</name>
</gene>
<evidence type="ECO:0000313" key="2">
    <source>
        <dbReference type="Proteomes" id="UP000790377"/>
    </source>
</evidence>
<dbReference type="EMBL" id="MU268279">
    <property type="protein sequence ID" value="KAH7905078.1"/>
    <property type="molecule type" value="Genomic_DNA"/>
</dbReference>
<organism evidence="1 2">
    <name type="scientific">Hygrophoropsis aurantiaca</name>
    <dbReference type="NCBI Taxonomy" id="72124"/>
    <lineage>
        <taxon>Eukaryota</taxon>
        <taxon>Fungi</taxon>
        <taxon>Dikarya</taxon>
        <taxon>Basidiomycota</taxon>
        <taxon>Agaricomycotina</taxon>
        <taxon>Agaricomycetes</taxon>
        <taxon>Agaricomycetidae</taxon>
        <taxon>Boletales</taxon>
        <taxon>Coniophorineae</taxon>
        <taxon>Hygrophoropsidaceae</taxon>
        <taxon>Hygrophoropsis</taxon>
    </lineage>
</organism>
<dbReference type="Proteomes" id="UP000790377">
    <property type="component" value="Unassembled WGS sequence"/>
</dbReference>